<organism evidence="2 3">
    <name type="scientific">Triangularia verruculosa</name>
    <dbReference type="NCBI Taxonomy" id="2587418"/>
    <lineage>
        <taxon>Eukaryota</taxon>
        <taxon>Fungi</taxon>
        <taxon>Dikarya</taxon>
        <taxon>Ascomycota</taxon>
        <taxon>Pezizomycotina</taxon>
        <taxon>Sordariomycetes</taxon>
        <taxon>Sordariomycetidae</taxon>
        <taxon>Sordariales</taxon>
        <taxon>Podosporaceae</taxon>
        <taxon>Triangularia</taxon>
    </lineage>
</organism>
<feature type="transmembrane region" description="Helical" evidence="1">
    <location>
        <begin position="367"/>
        <end position="390"/>
    </location>
</feature>
<gene>
    <name evidence="2" type="ORF">QBC40DRAFT_312773</name>
</gene>
<feature type="transmembrane region" description="Helical" evidence="1">
    <location>
        <begin position="173"/>
        <end position="194"/>
    </location>
</feature>
<dbReference type="AlphaFoldDB" id="A0AAN6XB23"/>
<proteinExistence type="predicted"/>
<feature type="transmembrane region" description="Helical" evidence="1">
    <location>
        <begin position="340"/>
        <end position="361"/>
    </location>
</feature>
<comment type="caution">
    <text evidence="2">The sequence shown here is derived from an EMBL/GenBank/DDBJ whole genome shotgun (WGS) entry which is preliminary data.</text>
</comment>
<feature type="transmembrane region" description="Helical" evidence="1">
    <location>
        <begin position="308"/>
        <end position="328"/>
    </location>
</feature>
<reference evidence="2" key="2">
    <citation type="submission" date="2023-05" db="EMBL/GenBank/DDBJ databases">
        <authorList>
            <consortium name="Lawrence Berkeley National Laboratory"/>
            <person name="Steindorff A."/>
            <person name="Hensen N."/>
            <person name="Bonometti L."/>
            <person name="Westerberg I."/>
            <person name="Brannstrom I.O."/>
            <person name="Guillou S."/>
            <person name="Cros-Aarteil S."/>
            <person name="Calhoun S."/>
            <person name="Haridas S."/>
            <person name="Kuo A."/>
            <person name="Mondo S."/>
            <person name="Pangilinan J."/>
            <person name="Riley R."/>
            <person name="Labutti K."/>
            <person name="Andreopoulos B."/>
            <person name="Lipzen A."/>
            <person name="Chen C."/>
            <person name="Yanf M."/>
            <person name="Daum C."/>
            <person name="Ng V."/>
            <person name="Clum A."/>
            <person name="Ohm R."/>
            <person name="Martin F."/>
            <person name="Silar P."/>
            <person name="Natvig D."/>
            <person name="Lalanne C."/>
            <person name="Gautier V."/>
            <person name="Ament-Velasquez S.L."/>
            <person name="Kruys A."/>
            <person name="Hutchinson M.I."/>
            <person name="Powell A.J."/>
            <person name="Barry K."/>
            <person name="Miller A.N."/>
            <person name="Grigoriev I.V."/>
            <person name="Debuchy R."/>
            <person name="Gladieux P."/>
            <person name="Thoren M.H."/>
            <person name="Johannesson H."/>
        </authorList>
    </citation>
    <scope>NUCLEOTIDE SEQUENCE</scope>
    <source>
        <strain evidence="2">CBS 315.58</strain>
    </source>
</reference>
<feature type="transmembrane region" description="Helical" evidence="1">
    <location>
        <begin position="136"/>
        <end position="153"/>
    </location>
</feature>
<sequence>MNIPCYHVNAVQCRGYCSSTARRYLRWDQHVTVSCPASKSGNYRPRLSSPLGAILRHNLIHSLSLRYLLIVPVLLAIATAVVLFQHSDTNIYMLYSQCHARSRVPWLSHVPLLGTPSCFLVSFFGEAAASLRSSAILSVIFSFLAGLLTVSTVEAARICNGPSILIAYPTGLWLIFDLIGGAFVWELIIIPAFFHRSRKIITSRRQDLPISDTLSTHPILGESMRHLARTSETLAIPVAVALGFVVPSALMLTHTSPITVLIWLLFPVWTTFFRQSVRKLTTLPLARWSESWQDSLHLESSTLALARVYLLPILCSVVSQILLLWSLYQPDDRKEMTRSTLKFITIDAFFVGLTVLYWILVEAGWKVAAVMVFTSTVLGPGAGICLGWVYREATLNLTGASESGVTVVVVGGDPRGREEGAEAGEDTPLLR</sequence>
<dbReference type="EMBL" id="MU863977">
    <property type="protein sequence ID" value="KAK4196753.1"/>
    <property type="molecule type" value="Genomic_DNA"/>
</dbReference>
<dbReference type="Proteomes" id="UP001303160">
    <property type="component" value="Unassembled WGS sequence"/>
</dbReference>
<keyword evidence="3" id="KW-1185">Reference proteome</keyword>
<name>A0AAN6XB23_9PEZI</name>
<keyword evidence="1" id="KW-0472">Membrane</keyword>
<keyword evidence="1" id="KW-0812">Transmembrane</keyword>
<feature type="transmembrane region" description="Helical" evidence="1">
    <location>
        <begin position="106"/>
        <end position="124"/>
    </location>
</feature>
<evidence type="ECO:0000313" key="2">
    <source>
        <dbReference type="EMBL" id="KAK4196753.1"/>
    </source>
</evidence>
<evidence type="ECO:0000313" key="3">
    <source>
        <dbReference type="Proteomes" id="UP001303160"/>
    </source>
</evidence>
<evidence type="ECO:0000256" key="1">
    <source>
        <dbReference type="SAM" id="Phobius"/>
    </source>
</evidence>
<keyword evidence="1" id="KW-1133">Transmembrane helix</keyword>
<accession>A0AAN6XB23</accession>
<feature type="transmembrane region" description="Helical" evidence="1">
    <location>
        <begin position="234"/>
        <end position="266"/>
    </location>
</feature>
<feature type="transmembrane region" description="Helical" evidence="1">
    <location>
        <begin position="65"/>
        <end position="86"/>
    </location>
</feature>
<reference evidence="2" key="1">
    <citation type="journal article" date="2023" name="Mol. Phylogenet. Evol.">
        <title>Genome-scale phylogeny and comparative genomics of the fungal order Sordariales.</title>
        <authorList>
            <person name="Hensen N."/>
            <person name="Bonometti L."/>
            <person name="Westerberg I."/>
            <person name="Brannstrom I.O."/>
            <person name="Guillou S."/>
            <person name="Cros-Aarteil S."/>
            <person name="Calhoun S."/>
            <person name="Haridas S."/>
            <person name="Kuo A."/>
            <person name="Mondo S."/>
            <person name="Pangilinan J."/>
            <person name="Riley R."/>
            <person name="LaButti K."/>
            <person name="Andreopoulos B."/>
            <person name="Lipzen A."/>
            <person name="Chen C."/>
            <person name="Yan M."/>
            <person name="Daum C."/>
            <person name="Ng V."/>
            <person name="Clum A."/>
            <person name="Steindorff A."/>
            <person name="Ohm R.A."/>
            <person name="Martin F."/>
            <person name="Silar P."/>
            <person name="Natvig D.O."/>
            <person name="Lalanne C."/>
            <person name="Gautier V."/>
            <person name="Ament-Velasquez S.L."/>
            <person name="Kruys A."/>
            <person name="Hutchinson M.I."/>
            <person name="Powell A.J."/>
            <person name="Barry K."/>
            <person name="Miller A.N."/>
            <person name="Grigoriev I.V."/>
            <person name="Debuchy R."/>
            <person name="Gladieux P."/>
            <person name="Hiltunen Thoren M."/>
            <person name="Johannesson H."/>
        </authorList>
    </citation>
    <scope>NUCLEOTIDE SEQUENCE</scope>
    <source>
        <strain evidence="2">CBS 315.58</strain>
    </source>
</reference>
<protein>
    <submittedName>
        <fullName evidence="2">Uncharacterized protein</fullName>
    </submittedName>
</protein>